<reference evidence="1" key="1">
    <citation type="journal article" date="2020" name="Nature">
        <title>Giant virus diversity and host interactions through global metagenomics.</title>
        <authorList>
            <person name="Schulz F."/>
            <person name="Roux S."/>
            <person name="Paez-Espino D."/>
            <person name="Jungbluth S."/>
            <person name="Walsh D.A."/>
            <person name="Denef V.J."/>
            <person name="McMahon K.D."/>
            <person name="Konstantinidis K.T."/>
            <person name="Eloe-Fadrosh E.A."/>
            <person name="Kyrpides N.C."/>
            <person name="Woyke T."/>
        </authorList>
    </citation>
    <scope>NUCLEOTIDE SEQUENCE</scope>
    <source>
        <strain evidence="1">GVMAG-M-3300023179-27</strain>
    </source>
</reference>
<dbReference type="AlphaFoldDB" id="A0A6C0EB93"/>
<accession>A0A6C0EB93</accession>
<sequence length="115" mass="13758">MNTYKLIEKYSRKNVNLYFSIYKSALYATFDNNMFFVNILSLKIPAEDMCGFYRDANYIEVSSFDNNFLLLYCFVNNRLHEIKLYKIHVCDIMEIERKEQTIMSDVIENLSSMEL</sequence>
<dbReference type="EMBL" id="MN739786">
    <property type="protein sequence ID" value="QHT26354.1"/>
    <property type="molecule type" value="Genomic_DNA"/>
</dbReference>
<protein>
    <submittedName>
        <fullName evidence="1">Uncharacterized protein</fullName>
    </submittedName>
</protein>
<name>A0A6C0EB93_9ZZZZ</name>
<proteinExistence type="predicted"/>
<evidence type="ECO:0000313" key="1">
    <source>
        <dbReference type="EMBL" id="QHT26354.1"/>
    </source>
</evidence>
<organism evidence="1">
    <name type="scientific">viral metagenome</name>
    <dbReference type="NCBI Taxonomy" id="1070528"/>
    <lineage>
        <taxon>unclassified sequences</taxon>
        <taxon>metagenomes</taxon>
        <taxon>organismal metagenomes</taxon>
    </lineage>
</organism>